<dbReference type="InParanoid" id="L2GML2"/>
<sequence length="208" mass="24299">MSTPNKILKFLKGAFTRKNDEDVPETLTNPIDSSPKWSDGKEAICIKKSEYDSLQMEIFNQTEIIKKLKRMNEESQSVINDYENTFEALSLASNLSRDCSKGTTTKNAIVELEKLRSNEQRLKSHIQALKRDLLLCEEKAENEIIHKEQIVDSLKNEIEELNFQIKRKNSKIQELNYAISEMKVELEKKNEYLIELSVICRELLREYH</sequence>
<evidence type="ECO:0000313" key="3">
    <source>
        <dbReference type="Proteomes" id="UP000011082"/>
    </source>
</evidence>
<dbReference type="Proteomes" id="UP000011082">
    <property type="component" value="Unassembled WGS sequence"/>
</dbReference>
<dbReference type="HOGENOM" id="CLU_1321807_0_0_1"/>
<dbReference type="RefSeq" id="XP_007604680.1">
    <property type="nucleotide sequence ID" value="XM_007604618.1"/>
</dbReference>
<evidence type="ECO:0000313" key="2">
    <source>
        <dbReference type="EMBL" id="ELA41730.1"/>
    </source>
</evidence>
<keyword evidence="3" id="KW-1185">Reference proteome</keyword>
<reference evidence="3" key="1">
    <citation type="submission" date="2011-05" db="EMBL/GenBank/DDBJ databases">
        <title>The genome sequence of Vittaforma corneae strain ATCC 50505.</title>
        <authorList>
            <consortium name="The Broad Institute Genome Sequencing Platform"/>
            <person name="Cuomo C."/>
            <person name="Didier E."/>
            <person name="Bowers L."/>
            <person name="Young S.K."/>
            <person name="Zeng Q."/>
            <person name="Gargeya S."/>
            <person name="Fitzgerald M."/>
            <person name="Haas B."/>
            <person name="Abouelleil A."/>
            <person name="Alvarado L."/>
            <person name="Arachchi H.M."/>
            <person name="Berlin A."/>
            <person name="Chapman S.B."/>
            <person name="Gearin G."/>
            <person name="Goldberg J."/>
            <person name="Griggs A."/>
            <person name="Gujja S."/>
            <person name="Hansen M."/>
            <person name="Heiman D."/>
            <person name="Howarth C."/>
            <person name="Larimer J."/>
            <person name="Lui A."/>
            <person name="MacDonald P.J.P."/>
            <person name="McCowen C."/>
            <person name="Montmayeur A."/>
            <person name="Murphy C."/>
            <person name="Neiman D."/>
            <person name="Pearson M."/>
            <person name="Priest M."/>
            <person name="Roberts A."/>
            <person name="Saif S."/>
            <person name="Shea T."/>
            <person name="Sisk P."/>
            <person name="Stolte C."/>
            <person name="Sykes S."/>
            <person name="Wortman J."/>
            <person name="Nusbaum C."/>
            <person name="Birren B."/>
        </authorList>
    </citation>
    <scope>NUCLEOTIDE SEQUENCE [LARGE SCALE GENOMIC DNA]</scope>
    <source>
        <strain evidence="3">ATCC 50505</strain>
    </source>
</reference>
<dbReference type="EMBL" id="JH370139">
    <property type="protein sequence ID" value="ELA41730.1"/>
    <property type="molecule type" value="Genomic_DNA"/>
</dbReference>
<dbReference type="AlphaFoldDB" id="L2GML2"/>
<dbReference type="GeneID" id="19881945"/>
<gene>
    <name evidence="2" type="ORF">VICG_01234</name>
</gene>
<proteinExistence type="predicted"/>
<name>L2GML2_VITCO</name>
<evidence type="ECO:0000256" key="1">
    <source>
        <dbReference type="SAM" id="Coils"/>
    </source>
</evidence>
<dbReference type="VEuPathDB" id="MicrosporidiaDB:VICG_01234"/>
<accession>L2GML2</accession>
<dbReference type="OrthoDB" id="2192467at2759"/>
<organism evidence="2 3">
    <name type="scientific">Vittaforma corneae (strain ATCC 50505)</name>
    <name type="common">Microsporidian parasite</name>
    <name type="synonym">Nosema corneum</name>
    <dbReference type="NCBI Taxonomy" id="993615"/>
    <lineage>
        <taxon>Eukaryota</taxon>
        <taxon>Fungi</taxon>
        <taxon>Fungi incertae sedis</taxon>
        <taxon>Microsporidia</taxon>
        <taxon>Nosematidae</taxon>
        <taxon>Vittaforma</taxon>
    </lineage>
</organism>
<keyword evidence="1" id="KW-0175">Coiled coil</keyword>
<feature type="coiled-coil region" evidence="1">
    <location>
        <begin position="112"/>
        <end position="185"/>
    </location>
</feature>
<protein>
    <submittedName>
        <fullName evidence="2">Uncharacterized protein</fullName>
    </submittedName>
</protein>